<accession>A0AB39VRZ2</accession>
<dbReference type="EMBL" id="CP165628">
    <property type="protein sequence ID" value="XDU73250.1"/>
    <property type="molecule type" value="Genomic_DNA"/>
</dbReference>
<proteinExistence type="predicted"/>
<protein>
    <submittedName>
        <fullName evidence="1">Uncharacterized protein</fullName>
    </submittedName>
</protein>
<sequence length="76" mass="8179">MATYNSKALTSYPDEIAVTDSSALPVANAGKDQIKLKTNGWPGSMNLLDGRLSKNAVSYHWEILHSTVPMELESGG</sequence>
<name>A0AB39VRZ2_9GAMM</name>
<organism evidence="1">
    <name type="scientific">Rouxiella sp. WC2420</name>
    <dbReference type="NCBI Taxonomy" id="3234145"/>
    <lineage>
        <taxon>Bacteria</taxon>
        <taxon>Pseudomonadati</taxon>
        <taxon>Pseudomonadota</taxon>
        <taxon>Gammaproteobacteria</taxon>
        <taxon>Enterobacterales</taxon>
        <taxon>Yersiniaceae</taxon>
        <taxon>Rouxiella</taxon>
    </lineage>
</organism>
<gene>
    <name evidence="1" type="ORF">AB3G37_03800</name>
</gene>
<dbReference type="AlphaFoldDB" id="A0AB39VRZ2"/>
<dbReference type="RefSeq" id="WP_369789753.1">
    <property type="nucleotide sequence ID" value="NZ_CP165628.1"/>
</dbReference>
<reference evidence="1" key="1">
    <citation type="submission" date="2024-07" db="EMBL/GenBank/DDBJ databases">
        <authorList>
            <person name="Biller S.J."/>
        </authorList>
    </citation>
    <scope>NUCLEOTIDE SEQUENCE</scope>
    <source>
        <strain evidence="1">WC2420</strain>
    </source>
</reference>
<evidence type="ECO:0000313" key="1">
    <source>
        <dbReference type="EMBL" id="XDU73250.1"/>
    </source>
</evidence>